<evidence type="ECO:0000259" key="13">
    <source>
        <dbReference type="Pfam" id="PF17927"/>
    </source>
</evidence>
<dbReference type="AlphaFoldDB" id="A0AAN7Q8S9"/>
<proteinExistence type="inferred from homology"/>
<gene>
    <name evidence="14" type="ORF">RN001_002613</name>
</gene>
<evidence type="ECO:0000256" key="3">
    <source>
        <dbReference type="ARBA" id="ARBA00022723"/>
    </source>
</evidence>
<feature type="binding site" evidence="9">
    <location>
        <position position="15"/>
    </location>
    <ligand>
        <name>1D-myo-inositol 1,3,4-trisphosphate</name>
        <dbReference type="ChEBI" id="CHEBI:58414"/>
    </ligand>
</feature>
<comment type="cofactor">
    <cofactor evidence="8 10">
        <name>Mg(2+)</name>
        <dbReference type="ChEBI" id="CHEBI:18420"/>
    </cofactor>
    <text evidence="8 10">Binds 2 magnesium ions per subunit.</text>
</comment>
<dbReference type="EMBL" id="JARPUR010000001">
    <property type="protein sequence ID" value="KAK4886342.1"/>
    <property type="molecule type" value="Genomic_DNA"/>
</dbReference>
<evidence type="ECO:0000256" key="8">
    <source>
        <dbReference type="PIRNR" id="PIRNR038186"/>
    </source>
</evidence>
<keyword evidence="3 8" id="KW-0479">Metal-binding</keyword>
<dbReference type="InterPro" id="IPR040464">
    <property type="entry name" value="InsP(3)kin_ATP-grasp"/>
</dbReference>
<feature type="binding site" evidence="9">
    <location>
        <position position="103"/>
    </location>
    <ligand>
        <name>ATP</name>
        <dbReference type="ChEBI" id="CHEBI:30616"/>
    </ligand>
</feature>
<dbReference type="Gene3D" id="3.30.1490.220">
    <property type="match status" value="1"/>
</dbReference>
<reference evidence="15" key="1">
    <citation type="submission" date="2023-01" db="EMBL/GenBank/DDBJ databases">
        <title>Key to firefly adult light organ development and bioluminescence: homeobox transcription factors regulate luciferase expression and transportation to peroxisome.</title>
        <authorList>
            <person name="Fu X."/>
        </authorList>
    </citation>
    <scope>NUCLEOTIDE SEQUENCE [LARGE SCALE GENOMIC DNA]</scope>
</reference>
<dbReference type="Gene3D" id="3.40.50.11370">
    <property type="match status" value="1"/>
</dbReference>
<dbReference type="Pfam" id="PF17927">
    <property type="entry name" value="Ins134_P3_kin_N"/>
    <property type="match status" value="1"/>
</dbReference>
<dbReference type="GO" id="GO:0047325">
    <property type="term" value="F:inositol-3,4,5,6-tetrakisphosphate 1-kinase activity"/>
    <property type="evidence" value="ECO:0007669"/>
    <property type="project" value="UniProtKB-EC"/>
</dbReference>
<dbReference type="Gene3D" id="3.30.470.20">
    <property type="entry name" value="ATP-grasp fold, B domain"/>
    <property type="match status" value="1"/>
</dbReference>
<dbReference type="Pfam" id="PF05770">
    <property type="entry name" value="Ins134_P3_kin"/>
    <property type="match status" value="1"/>
</dbReference>
<feature type="binding site" evidence="9">
    <location>
        <position position="297"/>
    </location>
    <ligand>
        <name>1D-myo-inositol 1,3,4-trisphosphate</name>
        <dbReference type="ChEBI" id="CHEBI:58414"/>
    </ligand>
</feature>
<evidence type="ECO:0000313" key="15">
    <source>
        <dbReference type="Proteomes" id="UP001353858"/>
    </source>
</evidence>
<evidence type="ECO:0000256" key="5">
    <source>
        <dbReference type="ARBA" id="ARBA00022777"/>
    </source>
</evidence>
<evidence type="ECO:0000256" key="11">
    <source>
        <dbReference type="SAM" id="MobiDB-lite"/>
    </source>
</evidence>
<evidence type="ECO:0000256" key="2">
    <source>
        <dbReference type="ARBA" id="ARBA00022679"/>
    </source>
</evidence>
<dbReference type="InterPro" id="IPR041429">
    <property type="entry name" value="ITPK1_N"/>
</dbReference>
<feature type="compositionally biased region" description="Basic and acidic residues" evidence="11">
    <location>
        <begin position="357"/>
        <end position="372"/>
    </location>
</feature>
<keyword evidence="15" id="KW-1185">Reference proteome</keyword>
<feature type="domain" description="Inositol 1,3,4-trisphosphate 5/6-kinase ATP-grasp" evidence="12">
    <location>
        <begin position="120"/>
        <end position="312"/>
    </location>
</feature>
<evidence type="ECO:0000256" key="9">
    <source>
        <dbReference type="PIRSR" id="PIRSR038186-1"/>
    </source>
</evidence>
<evidence type="ECO:0000256" key="6">
    <source>
        <dbReference type="ARBA" id="ARBA00022840"/>
    </source>
</evidence>
<feature type="binding site" evidence="10">
    <location>
        <position position="293"/>
    </location>
    <ligand>
        <name>Mg(2+)</name>
        <dbReference type="ChEBI" id="CHEBI:18420"/>
        <label>2</label>
    </ligand>
</feature>
<evidence type="ECO:0000256" key="1">
    <source>
        <dbReference type="ARBA" id="ARBA00009601"/>
    </source>
</evidence>
<evidence type="ECO:0000256" key="7">
    <source>
        <dbReference type="ARBA" id="ARBA00022842"/>
    </source>
</evidence>
<protein>
    <recommendedName>
        <fullName evidence="8">Inositol-tetrakisphosphate 1-kinase</fullName>
        <ecNumber evidence="8">2.7.1.134</ecNumber>
    </recommendedName>
</protein>
<dbReference type="GO" id="GO:0052726">
    <property type="term" value="F:inositol-1,3,4-trisphosphate 5-kinase activity"/>
    <property type="evidence" value="ECO:0007669"/>
    <property type="project" value="InterPro"/>
</dbReference>
<evidence type="ECO:0000259" key="12">
    <source>
        <dbReference type="Pfam" id="PF05770"/>
    </source>
</evidence>
<comment type="catalytic activity">
    <reaction evidence="8">
        <text>1D-myo-inositol 3,4,5,6-tetrakisphosphate + ATP = 1D-myo-inositol 1,3,4,5,6-pentakisphosphate + ADP + H(+)</text>
        <dbReference type="Rhea" id="RHEA:12452"/>
        <dbReference type="ChEBI" id="CHEBI:15378"/>
        <dbReference type="ChEBI" id="CHEBI:30616"/>
        <dbReference type="ChEBI" id="CHEBI:57539"/>
        <dbReference type="ChEBI" id="CHEBI:57733"/>
        <dbReference type="ChEBI" id="CHEBI:456216"/>
        <dbReference type="EC" id="2.7.1.134"/>
    </reaction>
</comment>
<dbReference type="InterPro" id="IPR008656">
    <property type="entry name" value="Inositol_tetrakis-P_1-kinase"/>
</dbReference>
<dbReference type="EC" id="2.7.1.134" evidence="8"/>
<feature type="binding site" evidence="10">
    <location>
        <position position="291"/>
    </location>
    <ligand>
        <name>Mg(2+)</name>
        <dbReference type="ChEBI" id="CHEBI:18420"/>
        <label>1</label>
    </ligand>
</feature>
<keyword evidence="7 8" id="KW-0460">Magnesium</keyword>
<feature type="binding site" evidence="10">
    <location>
        <position position="277"/>
    </location>
    <ligand>
        <name>Mg(2+)</name>
        <dbReference type="ChEBI" id="CHEBI:18420"/>
        <label>1</label>
    </ligand>
</feature>
<comment type="similarity">
    <text evidence="1 8">Belongs to the ITPK1 family.</text>
</comment>
<keyword evidence="4 8" id="KW-0547">Nucleotide-binding</keyword>
<feature type="binding site" evidence="10">
    <location>
        <position position="291"/>
    </location>
    <ligand>
        <name>Mg(2+)</name>
        <dbReference type="ChEBI" id="CHEBI:18420"/>
        <label>2</label>
    </ligand>
</feature>
<evidence type="ECO:0000256" key="10">
    <source>
        <dbReference type="PIRSR" id="PIRSR038186-2"/>
    </source>
</evidence>
<dbReference type="GO" id="GO:0005737">
    <property type="term" value="C:cytoplasm"/>
    <property type="evidence" value="ECO:0007669"/>
    <property type="project" value="TreeGrafter"/>
</dbReference>
<dbReference type="GO" id="GO:0005524">
    <property type="term" value="F:ATP binding"/>
    <property type="evidence" value="ECO:0007669"/>
    <property type="project" value="UniProtKB-KW"/>
</dbReference>
<dbReference type="PANTHER" id="PTHR14217">
    <property type="entry name" value="INOSITOL-TETRAKISPHOSPHATE 1-KINASE"/>
    <property type="match status" value="1"/>
</dbReference>
<keyword evidence="5 8" id="KW-0418">Kinase</keyword>
<feature type="binding site" evidence="9">
    <location>
        <position position="210"/>
    </location>
    <ligand>
        <name>ATP</name>
        <dbReference type="ChEBI" id="CHEBI:30616"/>
    </ligand>
</feature>
<feature type="binding site" evidence="9">
    <location>
        <position position="163"/>
    </location>
    <ligand>
        <name>1D-myo-inositol 1,3,4-trisphosphate</name>
        <dbReference type="ChEBI" id="CHEBI:58414"/>
    </ligand>
</feature>
<dbReference type="PIRSF" id="PIRSF038186">
    <property type="entry name" value="ITPK"/>
    <property type="match status" value="1"/>
</dbReference>
<feature type="region of interest" description="Disordered" evidence="11">
    <location>
        <begin position="352"/>
        <end position="376"/>
    </location>
</feature>
<comment type="caution">
    <text evidence="14">The sequence shown here is derived from an EMBL/GenBank/DDBJ whole genome shotgun (WGS) entry which is preliminary data.</text>
</comment>
<name>A0AAN7Q8S9_9COLE</name>
<feature type="binding site" evidence="9">
    <location>
        <position position="293"/>
    </location>
    <ligand>
        <name>1D-myo-inositol 1,3,4-trisphosphate</name>
        <dbReference type="ChEBI" id="CHEBI:58414"/>
    </ligand>
</feature>
<sequence length="390" mass="44558">MFEKKRIACLLSDKKLKKLNWFESDKVYNSNGYEFFKLDLEADLKSQGGFHILLHKLVDTIALGNQGDKKSLNIISLIEDYLSKHPDVIVIDPIRNVCQLVDRCKTYSIIDATDLYKYGVFTPTFCEIKSTYNKNVEMQLKSNNVGYPFVCKPLVGKGSKEAHDMFIIFNKNNLHLCKPPCVVQTFINHNATLYKMNIVGEQYHYSDRPSLKNFYAGTQKAILFHTRDVSKANSESSLSILDIEDEGIPRLSPNPMIMCKIASTLRKAFGMDLLGIDVIIENFTGKYAIIDVNPYPSYDGFPNFFHALLDCIKEKETKLELKRATATINETNKTECHGHNKSEVNTNMEQQELQADNQRRTENSSAAEEKKTKSGRTVRFPKNIAEWYTT</sequence>
<dbReference type="GO" id="GO:0000287">
    <property type="term" value="F:magnesium ion binding"/>
    <property type="evidence" value="ECO:0007669"/>
    <property type="project" value="InterPro"/>
</dbReference>
<evidence type="ECO:0000313" key="14">
    <source>
        <dbReference type="EMBL" id="KAK4886342.1"/>
    </source>
</evidence>
<dbReference type="GO" id="GO:0032957">
    <property type="term" value="P:inositol trisphosphate metabolic process"/>
    <property type="evidence" value="ECO:0007669"/>
    <property type="project" value="InterPro"/>
</dbReference>
<comment type="subunit">
    <text evidence="8">Monomer.</text>
</comment>
<comment type="function">
    <text evidence="8">Kinase that can phosphorylate various inositol polyphosphate such as Ins(3,4,5,6)P4 or Ins(1,3,4)P3.</text>
</comment>
<feature type="domain" description="Inositol-tetrakisphosphate 1-kinase N-terminal" evidence="13">
    <location>
        <begin position="10"/>
        <end position="95"/>
    </location>
</feature>
<keyword evidence="2 8" id="KW-0808">Transferase</keyword>
<evidence type="ECO:0000256" key="4">
    <source>
        <dbReference type="ARBA" id="ARBA00022741"/>
    </source>
</evidence>
<accession>A0AAN7Q8S9</accession>
<dbReference type="Proteomes" id="UP001353858">
    <property type="component" value="Unassembled WGS sequence"/>
</dbReference>
<dbReference type="SUPFAM" id="SSF56059">
    <property type="entry name" value="Glutathione synthetase ATP-binding domain-like"/>
    <property type="match status" value="1"/>
</dbReference>
<feature type="binding site" evidence="9">
    <location>
        <begin position="184"/>
        <end position="195"/>
    </location>
    <ligand>
        <name>ATP</name>
        <dbReference type="ChEBI" id="CHEBI:30616"/>
    </ligand>
</feature>
<feature type="binding site" evidence="9">
    <location>
        <position position="56"/>
    </location>
    <ligand>
        <name>1D-myo-inositol 1,3,4-trisphosphate</name>
        <dbReference type="ChEBI" id="CHEBI:58414"/>
    </ligand>
</feature>
<dbReference type="PANTHER" id="PTHR14217:SF1">
    <property type="entry name" value="INOSITOL-TETRAKISPHOSPHATE 1-KINASE"/>
    <property type="match status" value="1"/>
</dbReference>
<feature type="binding site" evidence="9">
    <location>
        <position position="152"/>
    </location>
    <ligand>
        <name>ATP</name>
        <dbReference type="ChEBI" id="CHEBI:30616"/>
    </ligand>
</feature>
<organism evidence="14 15">
    <name type="scientific">Aquatica leii</name>
    <dbReference type="NCBI Taxonomy" id="1421715"/>
    <lineage>
        <taxon>Eukaryota</taxon>
        <taxon>Metazoa</taxon>
        <taxon>Ecdysozoa</taxon>
        <taxon>Arthropoda</taxon>
        <taxon>Hexapoda</taxon>
        <taxon>Insecta</taxon>
        <taxon>Pterygota</taxon>
        <taxon>Neoptera</taxon>
        <taxon>Endopterygota</taxon>
        <taxon>Coleoptera</taxon>
        <taxon>Polyphaga</taxon>
        <taxon>Elateriformia</taxon>
        <taxon>Elateroidea</taxon>
        <taxon>Lampyridae</taxon>
        <taxon>Luciolinae</taxon>
        <taxon>Aquatica</taxon>
    </lineage>
</organism>
<feature type="binding site" evidence="9">
    <location>
        <position position="195"/>
    </location>
    <ligand>
        <name>1D-myo-inositol 1,3,4-trisphosphate</name>
        <dbReference type="ChEBI" id="CHEBI:58414"/>
    </ligand>
</feature>
<dbReference type="GO" id="GO:0052725">
    <property type="term" value="F:inositol-1,3,4-trisphosphate 6-kinase activity"/>
    <property type="evidence" value="ECO:0007669"/>
    <property type="project" value="InterPro"/>
</dbReference>
<keyword evidence="6 8" id="KW-0067">ATP-binding</keyword>